<evidence type="ECO:0000313" key="14">
    <source>
        <dbReference type="Proteomes" id="UP000186026"/>
    </source>
</evidence>
<dbReference type="Pfam" id="PF02518">
    <property type="entry name" value="HATPase_c"/>
    <property type="match status" value="1"/>
</dbReference>
<accession>A0A1N7LHD6</accession>
<dbReference type="Gene3D" id="3.30.565.10">
    <property type="entry name" value="Histidine kinase-like ATPase, C-terminal domain"/>
    <property type="match status" value="1"/>
</dbReference>
<keyword evidence="8" id="KW-0902">Two-component regulatory system</keyword>
<dbReference type="InterPro" id="IPR005467">
    <property type="entry name" value="His_kinase_dom"/>
</dbReference>
<keyword evidence="11" id="KW-1133">Transmembrane helix</keyword>
<comment type="catalytic activity">
    <reaction evidence="1">
        <text>ATP + protein L-histidine = ADP + protein N-phospho-L-histidine.</text>
        <dbReference type="EC" id="2.7.13.3"/>
    </reaction>
</comment>
<dbReference type="Pfam" id="PF07730">
    <property type="entry name" value="HisKA_3"/>
    <property type="match status" value="1"/>
</dbReference>
<dbReference type="InterPro" id="IPR011990">
    <property type="entry name" value="TPR-like_helical_dom_sf"/>
</dbReference>
<evidence type="ECO:0000313" key="13">
    <source>
        <dbReference type="EMBL" id="SIS73248.1"/>
    </source>
</evidence>
<organism evidence="13 14">
    <name type="scientific">Belliella pelovolcani</name>
    <dbReference type="NCBI Taxonomy" id="529505"/>
    <lineage>
        <taxon>Bacteria</taxon>
        <taxon>Pseudomonadati</taxon>
        <taxon>Bacteroidota</taxon>
        <taxon>Cytophagia</taxon>
        <taxon>Cytophagales</taxon>
        <taxon>Cyclobacteriaceae</taxon>
        <taxon>Belliella</taxon>
    </lineage>
</organism>
<feature type="domain" description="Histidine kinase" evidence="12">
    <location>
        <begin position="484"/>
        <end position="676"/>
    </location>
</feature>
<dbReference type="Gene3D" id="1.25.40.10">
    <property type="entry name" value="Tetratricopeptide repeat domain"/>
    <property type="match status" value="2"/>
</dbReference>
<keyword evidence="5" id="KW-0547">Nucleotide-binding</keyword>
<evidence type="ECO:0000256" key="9">
    <source>
        <dbReference type="PROSITE-ProRule" id="PRU00339"/>
    </source>
</evidence>
<dbReference type="GO" id="GO:0016020">
    <property type="term" value="C:membrane"/>
    <property type="evidence" value="ECO:0007669"/>
    <property type="project" value="InterPro"/>
</dbReference>
<evidence type="ECO:0000256" key="5">
    <source>
        <dbReference type="ARBA" id="ARBA00022741"/>
    </source>
</evidence>
<dbReference type="SMART" id="SM00028">
    <property type="entry name" value="TPR"/>
    <property type="match status" value="5"/>
</dbReference>
<dbReference type="InterPro" id="IPR011712">
    <property type="entry name" value="Sig_transdc_His_kin_sub3_dim/P"/>
</dbReference>
<keyword evidence="9" id="KW-0802">TPR repeat</keyword>
<dbReference type="PANTHER" id="PTHR24421">
    <property type="entry name" value="NITRATE/NITRITE SENSOR PROTEIN NARX-RELATED"/>
    <property type="match status" value="1"/>
</dbReference>
<evidence type="ECO:0000256" key="2">
    <source>
        <dbReference type="ARBA" id="ARBA00012438"/>
    </source>
</evidence>
<dbReference type="EMBL" id="FTOP01000003">
    <property type="protein sequence ID" value="SIS73248.1"/>
    <property type="molecule type" value="Genomic_DNA"/>
</dbReference>
<reference evidence="14" key="1">
    <citation type="submission" date="2017-01" db="EMBL/GenBank/DDBJ databases">
        <authorList>
            <person name="Varghese N."/>
            <person name="Submissions S."/>
        </authorList>
    </citation>
    <scope>NUCLEOTIDE SEQUENCE [LARGE SCALE GENOMIC DNA]</scope>
    <source>
        <strain evidence="14">DSM 46698</strain>
    </source>
</reference>
<dbReference type="GO" id="GO:0000155">
    <property type="term" value="F:phosphorelay sensor kinase activity"/>
    <property type="evidence" value="ECO:0007669"/>
    <property type="project" value="InterPro"/>
</dbReference>
<evidence type="ECO:0000256" key="10">
    <source>
        <dbReference type="SAM" id="Coils"/>
    </source>
</evidence>
<dbReference type="InterPro" id="IPR019734">
    <property type="entry name" value="TPR_rpt"/>
</dbReference>
<feature type="transmembrane region" description="Helical" evidence="11">
    <location>
        <begin position="447"/>
        <end position="464"/>
    </location>
</feature>
<dbReference type="CDD" id="cd16917">
    <property type="entry name" value="HATPase_UhpB-NarQ-NarX-like"/>
    <property type="match status" value="1"/>
</dbReference>
<dbReference type="AlphaFoldDB" id="A0A1N7LHD6"/>
<sequence>MVINCLTMRSLVFLLFFVSIEVLAQSSKIDSLQTIISQNRQDTIHAKALMDLGITLERSDLKRSTENYRAILKMPDNRAFDKFKTNAAVRLAGNYSAMGVLDSVDYYFDQAESFLRSNPNDQKLAYTLYNGRGIHLNRIGKFEAALSAYKEAISLDHQVIGLDNVAGIYINLSNVYKQKDDQKSNFEATYKALDIFEKTQNKTGLAFVYNSLGTAHYHIKNYGDAEKYFLKSMEYRKLLGDKRGESMVLGNLGNVYMDKAQHQKAKEYFELAMEVQESLGLKEMVGIQLYNIGRNYLLMEEPESALAHFQKAQKVLKEAGISTYDSKILADLGKAQSLLSQEKEAYQSLKMATETALLQKQYSEAITAFKNLKEYYLTQGKFQEALEAQSKEYAYRDSIGIGALQAQLKELESRYALDLKENEISLLKTEQQLDRAELAKKKANQNLIIAVFTFFIILAGILVNKYRIVGRTKRLLEVEKLRNSIARDLHDDLGSTLSSIHILSQMALQKKESPDIGLFSKINVHTASMMDKLSDIVWSIHPDNDNLEQLLSKMQEFAAEILEPKGITYHFEVGEGAEQIKLDLEKRRNLFLIFKEALNNAAKYAESKHLDIKLKMEGGRLNLFIKDDGKGFDQELTKKGNGLFNMQQRASMMGGNMVIESFPNMGTTIQLSAPIT</sequence>
<dbReference type="InterPro" id="IPR050482">
    <property type="entry name" value="Sensor_HK_TwoCompSys"/>
</dbReference>
<evidence type="ECO:0000256" key="3">
    <source>
        <dbReference type="ARBA" id="ARBA00022553"/>
    </source>
</evidence>
<keyword evidence="3" id="KW-0597">Phosphoprotein</keyword>
<evidence type="ECO:0000256" key="6">
    <source>
        <dbReference type="ARBA" id="ARBA00022777"/>
    </source>
</evidence>
<dbReference type="InterPro" id="IPR036890">
    <property type="entry name" value="HATPase_C_sf"/>
</dbReference>
<keyword evidence="14" id="KW-1185">Reference proteome</keyword>
<dbReference type="STRING" id="529505.SAMN05421761_103337"/>
<gene>
    <name evidence="13" type="ORF">SAMN05421761_103337</name>
</gene>
<keyword evidence="6" id="KW-0418">Kinase</keyword>
<dbReference type="SUPFAM" id="SSF48452">
    <property type="entry name" value="TPR-like"/>
    <property type="match status" value="2"/>
</dbReference>
<dbReference type="InterPro" id="IPR003594">
    <property type="entry name" value="HATPase_dom"/>
</dbReference>
<keyword evidence="10" id="KW-0175">Coiled coil</keyword>
<dbReference type="PROSITE" id="PS50109">
    <property type="entry name" value="HIS_KIN"/>
    <property type="match status" value="1"/>
</dbReference>
<dbReference type="GO" id="GO:0046983">
    <property type="term" value="F:protein dimerization activity"/>
    <property type="evidence" value="ECO:0007669"/>
    <property type="project" value="InterPro"/>
</dbReference>
<name>A0A1N7LHD6_9BACT</name>
<feature type="coiled-coil region" evidence="10">
    <location>
        <begin position="401"/>
        <end position="446"/>
    </location>
</feature>
<keyword evidence="4" id="KW-0808">Transferase</keyword>
<keyword evidence="11" id="KW-0472">Membrane</keyword>
<dbReference type="EC" id="2.7.13.3" evidence="2"/>
<evidence type="ECO:0000256" key="8">
    <source>
        <dbReference type="ARBA" id="ARBA00023012"/>
    </source>
</evidence>
<dbReference type="PROSITE" id="PS50005">
    <property type="entry name" value="TPR"/>
    <property type="match status" value="2"/>
</dbReference>
<evidence type="ECO:0000256" key="11">
    <source>
        <dbReference type="SAM" id="Phobius"/>
    </source>
</evidence>
<dbReference type="SUPFAM" id="SSF55874">
    <property type="entry name" value="ATPase domain of HSP90 chaperone/DNA topoisomerase II/histidine kinase"/>
    <property type="match status" value="1"/>
</dbReference>
<evidence type="ECO:0000259" key="12">
    <source>
        <dbReference type="PROSITE" id="PS50109"/>
    </source>
</evidence>
<evidence type="ECO:0000256" key="4">
    <source>
        <dbReference type="ARBA" id="ARBA00022679"/>
    </source>
</evidence>
<keyword evidence="11" id="KW-0812">Transmembrane</keyword>
<dbReference type="Pfam" id="PF13374">
    <property type="entry name" value="TPR_10"/>
    <property type="match status" value="1"/>
</dbReference>
<keyword evidence="7" id="KW-0067">ATP-binding</keyword>
<feature type="repeat" description="TPR" evidence="9">
    <location>
        <begin position="126"/>
        <end position="159"/>
    </location>
</feature>
<evidence type="ECO:0000256" key="7">
    <source>
        <dbReference type="ARBA" id="ARBA00022840"/>
    </source>
</evidence>
<dbReference type="Pfam" id="PF13424">
    <property type="entry name" value="TPR_12"/>
    <property type="match status" value="1"/>
</dbReference>
<dbReference type="SMART" id="SM00387">
    <property type="entry name" value="HATPase_c"/>
    <property type="match status" value="1"/>
</dbReference>
<dbReference type="Proteomes" id="UP000186026">
    <property type="component" value="Unassembled WGS sequence"/>
</dbReference>
<feature type="repeat" description="TPR" evidence="9">
    <location>
        <begin position="246"/>
        <end position="279"/>
    </location>
</feature>
<dbReference type="PANTHER" id="PTHR24421:SF10">
    <property type="entry name" value="NITRATE_NITRITE SENSOR PROTEIN NARQ"/>
    <property type="match status" value="1"/>
</dbReference>
<evidence type="ECO:0000256" key="1">
    <source>
        <dbReference type="ARBA" id="ARBA00000085"/>
    </source>
</evidence>
<protein>
    <recommendedName>
        <fullName evidence="2">histidine kinase</fullName>
        <ecNumber evidence="2">2.7.13.3</ecNumber>
    </recommendedName>
</protein>
<dbReference type="GO" id="GO:0005524">
    <property type="term" value="F:ATP binding"/>
    <property type="evidence" value="ECO:0007669"/>
    <property type="project" value="UniProtKB-KW"/>
</dbReference>
<proteinExistence type="predicted"/>